<dbReference type="Proteomes" id="UP000272140">
    <property type="component" value="Unassembled WGS sequence"/>
</dbReference>
<accession>A0A3R9CB97</accession>
<evidence type="ECO:0000313" key="2">
    <source>
        <dbReference type="EMBL" id="RSC10315.1"/>
    </source>
</evidence>
<organism evidence="2 3">
    <name type="scientific">Burkholderia cenocepacia</name>
    <dbReference type="NCBI Taxonomy" id="95486"/>
    <lineage>
        <taxon>Bacteria</taxon>
        <taxon>Pseudomonadati</taxon>
        <taxon>Pseudomonadota</taxon>
        <taxon>Betaproteobacteria</taxon>
        <taxon>Burkholderiales</taxon>
        <taxon>Burkholderiaceae</taxon>
        <taxon>Burkholderia</taxon>
        <taxon>Burkholderia cepacia complex</taxon>
    </lineage>
</organism>
<reference evidence="3" key="1">
    <citation type="submission" date="2018-11" db="EMBL/GenBank/DDBJ databases">
        <title>FDA dAtabase for Regulatory Grade micrObial Sequences (FDA-ARGOS): Supporting development and validation of Infectious Disease Dx tests.</title>
        <authorList>
            <person name="Goldberg B."/>
            <person name="Campos J."/>
            <person name="Tallon L."/>
            <person name="Sadzewicz L."/>
            <person name="Zhao X."/>
            <person name="Vavikolanu K."/>
            <person name="Mehta A."/>
            <person name="Aluvathingal J."/>
            <person name="Nadendla S."/>
            <person name="Geyer C."/>
            <person name="Nandy P."/>
            <person name="Yan Y."/>
            <person name="Sichtig H."/>
        </authorList>
    </citation>
    <scope>NUCLEOTIDE SEQUENCE [LARGE SCALE GENOMIC DNA]</scope>
    <source>
        <strain evidence="3">FDAARGOS_544</strain>
    </source>
</reference>
<sequence>MKMGSTTPVRGQLVSRRDDAHVASRAQRGARTKHAAALTATPIAHLPASGISAAAPRFPEVSVAFTARHAQLNADVTVAQRALAFVETAAGQLRGLKRAIGMVLSGAERGGDGAAALIEKFGAFWRDRAVLAGGVLDAQLAVHPAADAVCTFRMRALDVEQWRSGGAETLVFHPAGLGKQPIAVSFGDAPLDAAAFARELDGALACMGVRAALAVDGQIDFTVAESRWPTVRDHLMVQGGGRRFPGGRPSRAQVDAMPEAVDPARWQVTDRVSQRATLRDVVRALDGLTQADRTLRAHLDTKGQALQGDKNGPAVAQAATDIQSVSDALAESADFKVLSIVTSTLSGLSRRRVEALLVH</sequence>
<dbReference type="EMBL" id="RKIO01000003">
    <property type="protein sequence ID" value="RSC10315.1"/>
    <property type="molecule type" value="Genomic_DNA"/>
</dbReference>
<comment type="caution">
    <text evidence="2">The sequence shown here is derived from an EMBL/GenBank/DDBJ whole genome shotgun (WGS) entry which is preliminary data.</text>
</comment>
<evidence type="ECO:0000313" key="3">
    <source>
        <dbReference type="Proteomes" id="UP000272140"/>
    </source>
</evidence>
<dbReference type="AlphaFoldDB" id="A0A3R9CB97"/>
<name>A0A3R9CB97_9BURK</name>
<evidence type="ECO:0000256" key="1">
    <source>
        <dbReference type="SAM" id="MobiDB-lite"/>
    </source>
</evidence>
<dbReference type="RefSeq" id="WP_054928496.1">
    <property type="nucleotide sequence ID" value="NZ_RKIO01000003.1"/>
</dbReference>
<proteinExistence type="predicted"/>
<feature type="region of interest" description="Disordered" evidence="1">
    <location>
        <begin position="1"/>
        <end position="34"/>
    </location>
</feature>
<protein>
    <submittedName>
        <fullName evidence="2">Uncharacterized protein</fullName>
    </submittedName>
</protein>
<gene>
    <name evidence="2" type="ORF">EGT41_17795</name>
</gene>